<feature type="domain" description="BTB" evidence="1">
    <location>
        <begin position="65"/>
        <end position="128"/>
    </location>
</feature>
<gene>
    <name evidence="2" type="ORF">B4U80_12774</name>
</gene>
<dbReference type="PROSITE" id="PS50097">
    <property type="entry name" value="BTB"/>
    <property type="match status" value="1"/>
</dbReference>
<comment type="caution">
    <text evidence="2">The sequence shown here is derived from an EMBL/GenBank/DDBJ whole genome shotgun (WGS) entry which is preliminary data.</text>
</comment>
<keyword evidence="3" id="KW-1185">Reference proteome</keyword>
<sequence>MTKMFRSEKFECGRTKHARHVLVAFRTEQKLTIIEMSETKINAEIDHSQDTFHAITATRSDRNLHDIRFKVGKVEFGANKVIIASRSSYWKQILKESTKEIHEINETTPDVFSDVLSYIYDGKLLIKKDMSAQWVSGIINLAEKYKLNRLTDKLINAIRVHRDGFWMLLKMANELKSQNLLEKCMDFADAQPNAVIDDPRFLDLSAEQLILIFQRSSFYCPEMELYSACRKWLQAHNNSHAKEVLACIRFENMSKNDLSAISTETSFVDSEKIEEAQIRQVKRRRISFRHCEYKAQLQGLTFTSSHDVNKKNVFNITENNSFKNAQDINLSQIFEMFDKCELLFKLPNICRINRIFVNLSNESKFSDKLITSNAGEFCYLIEISSDAEKWTTVSKRVKDCCQGVQHIYFRAEVAQFIRISAFDWVNKGRRYFWSWLEYIFKSGFFTITCSLEATLLRAEKSMLPEYKNFAQFKSGTQLFVCDAKVIESCLLQAIPVEQKYKSPCVLRFLSFAEDNFIDIVFSQQFNIDSIRFLLYDKDSTTYDYKVYIATDHTDIYFDVNNHGANRRPGKSDKWIQVAESNNTNGWQLVTFQTQPVAVVSIQCLSVKTNLSNKDFRIVHIECSSSQKDIFN</sequence>
<evidence type="ECO:0000313" key="2">
    <source>
        <dbReference type="EMBL" id="RWS28722.1"/>
    </source>
</evidence>
<dbReference type="Gene3D" id="1.25.40.420">
    <property type="match status" value="1"/>
</dbReference>
<dbReference type="SUPFAM" id="SSF49785">
    <property type="entry name" value="Galactose-binding domain-like"/>
    <property type="match status" value="1"/>
</dbReference>
<protein>
    <submittedName>
        <fullName evidence="2">BTB/POZ domain-containing protein 9-like protein</fullName>
    </submittedName>
</protein>
<dbReference type="STRING" id="299467.A0A443SMJ5"/>
<evidence type="ECO:0000259" key="1">
    <source>
        <dbReference type="PROSITE" id="PS50097"/>
    </source>
</evidence>
<dbReference type="PANTHER" id="PTHR46306">
    <property type="entry name" value="BTB/POZ DOMAIN-CONTAINING PROTEIN 9"/>
    <property type="match status" value="1"/>
</dbReference>
<dbReference type="InterPro" id="IPR011333">
    <property type="entry name" value="SKP1/BTB/POZ_sf"/>
</dbReference>
<evidence type="ECO:0000313" key="3">
    <source>
        <dbReference type="Proteomes" id="UP000288716"/>
    </source>
</evidence>
<dbReference type="Gene3D" id="3.30.710.10">
    <property type="entry name" value="Potassium Channel Kv1.1, Chain A"/>
    <property type="match status" value="1"/>
</dbReference>
<reference evidence="2 3" key="1">
    <citation type="journal article" date="2018" name="Gigascience">
        <title>Genomes of trombidid mites reveal novel predicted allergens and laterally-transferred genes associated with secondary metabolism.</title>
        <authorList>
            <person name="Dong X."/>
            <person name="Chaisiri K."/>
            <person name="Xia D."/>
            <person name="Armstrong S.D."/>
            <person name="Fang Y."/>
            <person name="Donnelly M.J."/>
            <person name="Kadowaki T."/>
            <person name="McGarry J.W."/>
            <person name="Darby A.C."/>
            <person name="Makepeace B.L."/>
        </authorList>
    </citation>
    <scope>NUCLEOTIDE SEQUENCE [LARGE SCALE GENOMIC DNA]</scope>
    <source>
        <strain evidence="2">UoL-UT</strain>
    </source>
</reference>
<dbReference type="SUPFAM" id="SSF54695">
    <property type="entry name" value="POZ domain"/>
    <property type="match status" value="1"/>
</dbReference>
<dbReference type="SMART" id="SM00875">
    <property type="entry name" value="BACK"/>
    <property type="match status" value="1"/>
</dbReference>
<name>A0A443SMJ5_9ACAR</name>
<dbReference type="SMART" id="SM00225">
    <property type="entry name" value="BTB"/>
    <property type="match status" value="1"/>
</dbReference>
<dbReference type="GO" id="GO:0048512">
    <property type="term" value="P:circadian behavior"/>
    <property type="evidence" value="ECO:0007669"/>
    <property type="project" value="TreeGrafter"/>
</dbReference>
<dbReference type="InterPro" id="IPR011705">
    <property type="entry name" value="BACK"/>
</dbReference>
<organism evidence="2 3">
    <name type="scientific">Leptotrombidium deliense</name>
    <dbReference type="NCBI Taxonomy" id="299467"/>
    <lineage>
        <taxon>Eukaryota</taxon>
        <taxon>Metazoa</taxon>
        <taxon>Ecdysozoa</taxon>
        <taxon>Arthropoda</taxon>
        <taxon>Chelicerata</taxon>
        <taxon>Arachnida</taxon>
        <taxon>Acari</taxon>
        <taxon>Acariformes</taxon>
        <taxon>Trombidiformes</taxon>
        <taxon>Prostigmata</taxon>
        <taxon>Anystina</taxon>
        <taxon>Parasitengona</taxon>
        <taxon>Trombiculoidea</taxon>
        <taxon>Trombiculidae</taxon>
        <taxon>Leptotrombidium</taxon>
    </lineage>
</organism>
<dbReference type="Pfam" id="PF07707">
    <property type="entry name" value="BACK"/>
    <property type="match status" value="1"/>
</dbReference>
<dbReference type="AlphaFoldDB" id="A0A443SMJ5"/>
<accession>A0A443SMJ5</accession>
<dbReference type="GO" id="GO:0005737">
    <property type="term" value="C:cytoplasm"/>
    <property type="evidence" value="ECO:0007669"/>
    <property type="project" value="TreeGrafter"/>
</dbReference>
<dbReference type="InterPro" id="IPR000210">
    <property type="entry name" value="BTB/POZ_dom"/>
</dbReference>
<dbReference type="Proteomes" id="UP000288716">
    <property type="component" value="Unassembled WGS sequence"/>
</dbReference>
<dbReference type="VEuPathDB" id="VectorBase:LDEU003316"/>
<proteinExistence type="predicted"/>
<dbReference type="InterPro" id="IPR052407">
    <property type="entry name" value="BTB_POZ_domain_cont_9"/>
</dbReference>
<dbReference type="EMBL" id="NCKV01001245">
    <property type="protein sequence ID" value="RWS28722.1"/>
    <property type="molecule type" value="Genomic_DNA"/>
</dbReference>
<dbReference type="Pfam" id="PF00651">
    <property type="entry name" value="BTB"/>
    <property type="match status" value="1"/>
</dbReference>
<dbReference type="GO" id="GO:0050804">
    <property type="term" value="P:modulation of chemical synaptic transmission"/>
    <property type="evidence" value="ECO:0007669"/>
    <property type="project" value="TreeGrafter"/>
</dbReference>
<dbReference type="PANTHER" id="PTHR46306:SF1">
    <property type="entry name" value="BTB_POZ DOMAIN-CONTAINING PROTEIN 9"/>
    <property type="match status" value="1"/>
</dbReference>
<dbReference type="OrthoDB" id="6408997at2759"/>
<dbReference type="InterPro" id="IPR008979">
    <property type="entry name" value="Galactose-bd-like_sf"/>
</dbReference>
<dbReference type="GO" id="GO:0008344">
    <property type="term" value="P:adult locomotory behavior"/>
    <property type="evidence" value="ECO:0007669"/>
    <property type="project" value="TreeGrafter"/>
</dbReference>